<dbReference type="PANTHER" id="PTHR30419:SF8">
    <property type="entry name" value="NITROGEN ASSIMILATION TRANSCRIPTIONAL ACTIVATOR-RELATED"/>
    <property type="match status" value="1"/>
</dbReference>
<dbReference type="InterPro" id="IPR005119">
    <property type="entry name" value="LysR_subst-bd"/>
</dbReference>
<reference evidence="6 7" key="1">
    <citation type="submission" date="2020-08" db="EMBL/GenBank/DDBJ databases">
        <title>Genomic Encyclopedia of Archaeal and Bacterial Type Strains, Phase II (KMG-II): from individual species to whole genera.</title>
        <authorList>
            <person name="Goeker M."/>
        </authorList>
    </citation>
    <scope>NUCLEOTIDE SEQUENCE [LARGE SCALE GENOMIC DNA]</scope>
    <source>
        <strain evidence="6 7">5AG</strain>
    </source>
</reference>
<dbReference type="Gene3D" id="1.10.10.10">
    <property type="entry name" value="Winged helix-like DNA-binding domain superfamily/Winged helix DNA-binding domain"/>
    <property type="match status" value="1"/>
</dbReference>
<keyword evidence="2" id="KW-0805">Transcription regulation</keyword>
<organism evidence="6 7">
    <name type="scientific">Halomonas campaniensis</name>
    <dbReference type="NCBI Taxonomy" id="213554"/>
    <lineage>
        <taxon>Bacteria</taxon>
        <taxon>Pseudomonadati</taxon>
        <taxon>Pseudomonadota</taxon>
        <taxon>Gammaproteobacteria</taxon>
        <taxon>Oceanospirillales</taxon>
        <taxon>Halomonadaceae</taxon>
        <taxon>Halomonas</taxon>
    </lineage>
</organism>
<dbReference type="GO" id="GO:0005829">
    <property type="term" value="C:cytosol"/>
    <property type="evidence" value="ECO:0007669"/>
    <property type="project" value="TreeGrafter"/>
</dbReference>
<proteinExistence type="inferred from homology"/>
<evidence type="ECO:0000256" key="3">
    <source>
        <dbReference type="ARBA" id="ARBA00023125"/>
    </source>
</evidence>
<accession>A0A7W5K1D0</accession>
<dbReference type="EMBL" id="JACHZF010000006">
    <property type="protein sequence ID" value="MBB3330123.1"/>
    <property type="molecule type" value="Genomic_DNA"/>
</dbReference>
<dbReference type="InterPro" id="IPR036388">
    <property type="entry name" value="WH-like_DNA-bd_sf"/>
</dbReference>
<keyword evidence="3 6" id="KW-0238">DNA-binding</keyword>
<dbReference type="InterPro" id="IPR000847">
    <property type="entry name" value="LysR_HTH_N"/>
</dbReference>
<feature type="domain" description="HTH lysR-type" evidence="5">
    <location>
        <begin position="5"/>
        <end position="62"/>
    </location>
</feature>
<dbReference type="SUPFAM" id="SSF46785">
    <property type="entry name" value="Winged helix' DNA-binding domain"/>
    <property type="match status" value="1"/>
</dbReference>
<dbReference type="Pfam" id="PF00126">
    <property type="entry name" value="HTH_1"/>
    <property type="match status" value="1"/>
</dbReference>
<keyword evidence="4" id="KW-0804">Transcription</keyword>
<dbReference type="RefSeq" id="WP_183330247.1">
    <property type="nucleotide sequence ID" value="NZ_JACHZF010000006.1"/>
</dbReference>
<dbReference type="GO" id="GO:0003677">
    <property type="term" value="F:DNA binding"/>
    <property type="evidence" value="ECO:0007669"/>
    <property type="project" value="UniProtKB-KW"/>
</dbReference>
<evidence type="ECO:0000256" key="4">
    <source>
        <dbReference type="ARBA" id="ARBA00023163"/>
    </source>
</evidence>
<keyword evidence="7" id="KW-1185">Reference proteome</keyword>
<evidence type="ECO:0000313" key="7">
    <source>
        <dbReference type="Proteomes" id="UP000553442"/>
    </source>
</evidence>
<dbReference type="Pfam" id="PF03466">
    <property type="entry name" value="LysR_substrate"/>
    <property type="match status" value="1"/>
</dbReference>
<dbReference type="InterPro" id="IPR036390">
    <property type="entry name" value="WH_DNA-bd_sf"/>
</dbReference>
<dbReference type="PROSITE" id="PS50931">
    <property type="entry name" value="HTH_LYSR"/>
    <property type="match status" value="1"/>
</dbReference>
<name>A0A7W5K1D0_9GAMM</name>
<dbReference type="Proteomes" id="UP000553442">
    <property type="component" value="Unassembled WGS sequence"/>
</dbReference>
<dbReference type="PANTHER" id="PTHR30419">
    <property type="entry name" value="HTH-TYPE TRANSCRIPTIONAL REGULATOR YBHD"/>
    <property type="match status" value="1"/>
</dbReference>
<comment type="caution">
    <text evidence="6">The sequence shown here is derived from an EMBL/GenBank/DDBJ whole genome shotgun (WGS) entry which is preliminary data.</text>
</comment>
<comment type="similarity">
    <text evidence="1">Belongs to the LysR transcriptional regulatory family.</text>
</comment>
<sequence>MLPELKLQPLRCVLAIADQGGFHAAARHLHRSQPAISMAVRDLEERLGQPIFEKGNGKAALTPFGQWCLPRFRELVAHHDRVSRDALAMASHQAGRVDIATVPSVASRLMPGILASFVIDYPGIEINLQDGHSELVSQRVLSGEVELGITSLWQAEEGLDFIPLLHDEIGVVCRDDHPLAGRDRLHWRELAGHALIRNGTSRLLEGSPAAELLEHSALYISNMISLTAMLEAGIGITTLPRLAFQEEHVRLRFVPLAEPRLERRIGLICRAGVSLSPAAAAMRHHVMENLEEQVGLQSRSR</sequence>
<evidence type="ECO:0000256" key="1">
    <source>
        <dbReference type="ARBA" id="ARBA00009437"/>
    </source>
</evidence>
<gene>
    <name evidence="6" type="ORF">BDK63_000971</name>
</gene>
<evidence type="ECO:0000313" key="6">
    <source>
        <dbReference type="EMBL" id="MBB3330123.1"/>
    </source>
</evidence>
<protein>
    <submittedName>
        <fullName evidence="6">DNA-binding transcriptional LysR family regulator</fullName>
    </submittedName>
</protein>
<evidence type="ECO:0000259" key="5">
    <source>
        <dbReference type="PROSITE" id="PS50931"/>
    </source>
</evidence>
<dbReference type="PRINTS" id="PR00039">
    <property type="entry name" value="HTHLYSR"/>
</dbReference>
<dbReference type="AlphaFoldDB" id="A0A7W5K1D0"/>
<evidence type="ECO:0000256" key="2">
    <source>
        <dbReference type="ARBA" id="ARBA00023015"/>
    </source>
</evidence>
<dbReference type="InterPro" id="IPR050950">
    <property type="entry name" value="HTH-type_LysR_regulators"/>
</dbReference>
<dbReference type="SUPFAM" id="SSF53850">
    <property type="entry name" value="Periplasmic binding protein-like II"/>
    <property type="match status" value="1"/>
</dbReference>
<dbReference type="CDD" id="cd08440">
    <property type="entry name" value="PBP2_LTTR_like_4"/>
    <property type="match status" value="1"/>
</dbReference>
<dbReference type="GO" id="GO:0003700">
    <property type="term" value="F:DNA-binding transcription factor activity"/>
    <property type="evidence" value="ECO:0007669"/>
    <property type="project" value="InterPro"/>
</dbReference>
<dbReference type="Gene3D" id="3.40.190.10">
    <property type="entry name" value="Periplasmic binding protein-like II"/>
    <property type="match status" value="2"/>
</dbReference>